<accession>A0A512RSE5</accession>
<reference evidence="2 3" key="1">
    <citation type="submission" date="2019-07" db="EMBL/GenBank/DDBJ databases">
        <title>Whole genome shotgun sequence of Chitinophaga cymbidii NBRC 109752.</title>
        <authorList>
            <person name="Hosoyama A."/>
            <person name="Uohara A."/>
            <person name="Ohji S."/>
            <person name="Ichikawa N."/>
        </authorList>
    </citation>
    <scope>NUCLEOTIDE SEQUENCE [LARGE SCALE GENOMIC DNA]</scope>
    <source>
        <strain evidence="2 3">NBRC 109752</strain>
    </source>
</reference>
<dbReference type="InterPro" id="IPR041131">
    <property type="entry name" value="MuF_C"/>
</dbReference>
<protein>
    <recommendedName>
        <fullName evidence="1">Phage MuF C-terminal domain-containing protein</fullName>
    </recommendedName>
</protein>
<keyword evidence="3" id="KW-1185">Reference proteome</keyword>
<sequence length="198" mass="22625">MESFKNAGNPEPGSYIQSIRDICNTYNERLRLILRGTNDNYAPLELGNPCQHLLNCGIPDLPLQISVRRLVDKKLQANHPFSLVSVAHLPAYLNDPIAVFQSKTRQEIKVILTEMEERGINFVVALEPQKLKGNQEVNDIRSIYPKDNVKEILRWIAEDGLLEYCHKEKILNWIGKQQSYSVEVANLIKDCTKIVKSI</sequence>
<proteinExistence type="predicted"/>
<dbReference type="OrthoDB" id="9815272at2"/>
<dbReference type="Proteomes" id="UP000321436">
    <property type="component" value="Unassembled WGS sequence"/>
</dbReference>
<dbReference type="Pfam" id="PF18819">
    <property type="entry name" value="MuF_C"/>
    <property type="match status" value="1"/>
</dbReference>
<name>A0A512RSE5_9BACT</name>
<feature type="domain" description="Phage MuF C-terminal" evidence="1">
    <location>
        <begin position="72"/>
        <end position="170"/>
    </location>
</feature>
<organism evidence="2 3">
    <name type="scientific">Chitinophaga cymbidii</name>
    <dbReference type="NCBI Taxonomy" id="1096750"/>
    <lineage>
        <taxon>Bacteria</taxon>
        <taxon>Pseudomonadati</taxon>
        <taxon>Bacteroidota</taxon>
        <taxon>Chitinophagia</taxon>
        <taxon>Chitinophagales</taxon>
        <taxon>Chitinophagaceae</taxon>
        <taxon>Chitinophaga</taxon>
    </lineage>
</organism>
<evidence type="ECO:0000313" key="2">
    <source>
        <dbReference type="EMBL" id="GEP98620.1"/>
    </source>
</evidence>
<comment type="caution">
    <text evidence="2">The sequence shown here is derived from an EMBL/GenBank/DDBJ whole genome shotgun (WGS) entry which is preliminary data.</text>
</comment>
<gene>
    <name evidence="2" type="ORF">CCY01nite_48800</name>
</gene>
<evidence type="ECO:0000313" key="3">
    <source>
        <dbReference type="Proteomes" id="UP000321436"/>
    </source>
</evidence>
<dbReference type="RefSeq" id="WP_146867238.1">
    <property type="nucleotide sequence ID" value="NZ_BKAU01000007.1"/>
</dbReference>
<evidence type="ECO:0000259" key="1">
    <source>
        <dbReference type="Pfam" id="PF18819"/>
    </source>
</evidence>
<dbReference type="AlphaFoldDB" id="A0A512RSE5"/>
<dbReference type="EMBL" id="BKAU01000007">
    <property type="protein sequence ID" value="GEP98620.1"/>
    <property type="molecule type" value="Genomic_DNA"/>
</dbReference>